<dbReference type="GO" id="GO:0006508">
    <property type="term" value="P:proteolysis"/>
    <property type="evidence" value="ECO:0007669"/>
    <property type="project" value="UniProtKB-KW"/>
</dbReference>
<evidence type="ECO:0000256" key="5">
    <source>
        <dbReference type="SAM" id="Phobius"/>
    </source>
</evidence>
<dbReference type="GO" id="GO:0004252">
    <property type="term" value="F:serine-type endopeptidase activity"/>
    <property type="evidence" value="ECO:0007669"/>
    <property type="project" value="InterPro"/>
</dbReference>
<evidence type="ECO:0000313" key="7">
    <source>
        <dbReference type="EMBL" id="KAB2813056.1"/>
    </source>
</evidence>
<dbReference type="PANTHER" id="PTHR43343">
    <property type="entry name" value="PEPTIDASE S12"/>
    <property type="match status" value="1"/>
</dbReference>
<dbReference type="Pfam" id="PF13365">
    <property type="entry name" value="Trypsin_2"/>
    <property type="match status" value="1"/>
</dbReference>
<dbReference type="Gene3D" id="2.60.200.20">
    <property type="match status" value="2"/>
</dbReference>
<feature type="compositionally biased region" description="Polar residues" evidence="4">
    <location>
        <begin position="662"/>
        <end position="674"/>
    </location>
</feature>
<dbReference type="SUPFAM" id="SSF50494">
    <property type="entry name" value="Trypsin-like serine proteases"/>
    <property type="match status" value="1"/>
</dbReference>
<dbReference type="EMBL" id="WBVM01000001">
    <property type="protein sequence ID" value="KAB2813056.1"/>
    <property type="molecule type" value="Genomic_DNA"/>
</dbReference>
<feature type="domain" description="FHA" evidence="6">
    <location>
        <begin position="247"/>
        <end position="295"/>
    </location>
</feature>
<sequence length="762" mass="77804">MHVEVDAGLLGRRAQGRGAAVVREDGALVGLRVAEEELHERGLAGRRLGDRVGLVDVGTDTQLAHGAIVKSGTDGVPLGRNARRPRAPATSVPVVTTLNVSGSGQQWSFEEPRVVVIGRELSSDIVLTTPTASRRHAEIRSDGTGWVLVDVGSSSGTWLNGARVSEVRITTRTSVRFGSADGEELVLTPAGAEARPTSTIDVGGIPAGLAQTVLPGTGPVGPGYASGPGVLVRAGGDAKRFPPGSVVRVGRDPGNEVVVDDPSVSRLHGVVEGRPDGWWYVDRSSAGTFLEEDRVTQRKLEGPTTLMLGHPTAGAEIEVVPIVAAGVAQKSIAKKKRKRTAALVGGIVAALVLVGGGVTAAVVLGGGDDDSPGGNDRPEQAAGLTTAELDRAKLASVLIIAVDATGQPLYTGSGTIISEDGLILTNAHVGKPSSPGQVPPAEDPAGLLVALTSAEDDKPAAPSFSAEPIVSDGVLDLAVIKITADAEGEKVDDKDLAALPDPLPLGDSDDLRTGDELTALGFPAVAHVASDDGLDRALTVTRGVVSTFLKEAAVPGSRAWIDSDIRIGSGNSGGASINTDGELIGVNSAVVTESTVGDSGEGGAFTGGSARIRPVNLTMDIIEIARKGGDPEYVSPYLKDVPEPPSDPMGQATAAPSGWSVDGNSDCSTTSTLDDPQVLEGVTLPTSLYAHFAVTGLPDGTPFTIELRNPEGELLGSLDGAWSLGSGEVCAAVSLDLPEGLVGAIAVLVIDETSIQNPVLFR</sequence>
<dbReference type="InterPro" id="IPR000253">
    <property type="entry name" value="FHA_dom"/>
</dbReference>
<protein>
    <submittedName>
        <fullName evidence="7">FHA domain-containing protein</fullName>
    </submittedName>
</protein>
<dbReference type="InterPro" id="IPR009003">
    <property type="entry name" value="Peptidase_S1_PA"/>
</dbReference>
<keyword evidence="1" id="KW-0597">Phosphoprotein</keyword>
<gene>
    <name evidence="7" type="ORF">F9L07_15285</name>
</gene>
<organism evidence="7 8">
    <name type="scientific">Nocardioides simplex</name>
    <name type="common">Arthrobacter simplex</name>
    <dbReference type="NCBI Taxonomy" id="2045"/>
    <lineage>
        <taxon>Bacteria</taxon>
        <taxon>Bacillati</taxon>
        <taxon>Actinomycetota</taxon>
        <taxon>Actinomycetes</taxon>
        <taxon>Propionibacteriales</taxon>
        <taxon>Nocardioidaceae</taxon>
        <taxon>Pimelobacter</taxon>
    </lineage>
</organism>
<evidence type="ECO:0000313" key="8">
    <source>
        <dbReference type="Proteomes" id="UP000449906"/>
    </source>
</evidence>
<feature type="transmembrane region" description="Helical" evidence="5">
    <location>
        <begin position="340"/>
        <end position="364"/>
    </location>
</feature>
<feature type="domain" description="FHA" evidence="6">
    <location>
        <begin position="115"/>
        <end position="164"/>
    </location>
</feature>
<keyword evidence="2" id="KW-0645">Protease</keyword>
<reference evidence="7 8" key="1">
    <citation type="submission" date="2019-09" db="EMBL/GenBank/DDBJ databases">
        <title>Pimelobacter sp. isolated from Paulinella.</title>
        <authorList>
            <person name="Jeong S.E."/>
        </authorList>
    </citation>
    <scope>NUCLEOTIDE SEQUENCE [LARGE SCALE GENOMIC DNA]</scope>
    <source>
        <strain evidence="7 8">Pch-N</strain>
    </source>
</reference>
<dbReference type="InterPro" id="IPR001940">
    <property type="entry name" value="Peptidase_S1C"/>
</dbReference>
<dbReference type="Proteomes" id="UP000449906">
    <property type="component" value="Unassembled WGS sequence"/>
</dbReference>
<evidence type="ECO:0000256" key="2">
    <source>
        <dbReference type="ARBA" id="ARBA00022670"/>
    </source>
</evidence>
<keyword evidence="5" id="KW-0812">Transmembrane</keyword>
<dbReference type="PRINTS" id="PR00834">
    <property type="entry name" value="PROTEASES2C"/>
</dbReference>
<dbReference type="PANTHER" id="PTHR43343:SF3">
    <property type="entry name" value="PROTEASE DO-LIKE 8, CHLOROPLASTIC"/>
    <property type="match status" value="1"/>
</dbReference>
<dbReference type="InterPro" id="IPR008984">
    <property type="entry name" value="SMAD_FHA_dom_sf"/>
</dbReference>
<keyword evidence="5" id="KW-0472">Membrane</keyword>
<evidence type="ECO:0000256" key="3">
    <source>
        <dbReference type="ARBA" id="ARBA00022801"/>
    </source>
</evidence>
<feature type="region of interest" description="Disordered" evidence="4">
    <location>
        <begin position="642"/>
        <end position="674"/>
    </location>
</feature>
<evidence type="ECO:0000256" key="4">
    <source>
        <dbReference type="SAM" id="MobiDB-lite"/>
    </source>
</evidence>
<dbReference type="PROSITE" id="PS50006">
    <property type="entry name" value="FHA_DOMAIN"/>
    <property type="match status" value="2"/>
</dbReference>
<name>A0A7J5E454_NOCSI</name>
<evidence type="ECO:0000259" key="6">
    <source>
        <dbReference type="PROSITE" id="PS50006"/>
    </source>
</evidence>
<proteinExistence type="predicted"/>
<dbReference type="SMART" id="SM00240">
    <property type="entry name" value="FHA"/>
    <property type="match status" value="2"/>
</dbReference>
<dbReference type="CDD" id="cd22694">
    <property type="entry name" value="FHA_Rv1747-like_rpt1"/>
    <property type="match status" value="1"/>
</dbReference>
<keyword evidence="5" id="KW-1133">Transmembrane helix</keyword>
<evidence type="ECO:0000256" key="1">
    <source>
        <dbReference type="ARBA" id="ARBA00022553"/>
    </source>
</evidence>
<comment type="caution">
    <text evidence="7">The sequence shown here is derived from an EMBL/GenBank/DDBJ whole genome shotgun (WGS) entry which is preliminary data.</text>
</comment>
<accession>A0A7J5E454</accession>
<dbReference type="Gene3D" id="2.40.10.120">
    <property type="match status" value="1"/>
</dbReference>
<dbReference type="Pfam" id="PF00498">
    <property type="entry name" value="FHA"/>
    <property type="match status" value="2"/>
</dbReference>
<dbReference type="SUPFAM" id="SSF49879">
    <property type="entry name" value="SMAD/FHA domain"/>
    <property type="match status" value="2"/>
</dbReference>
<dbReference type="InterPro" id="IPR051201">
    <property type="entry name" value="Chloro_Bact_Ser_Proteases"/>
</dbReference>
<dbReference type="AlphaFoldDB" id="A0A7J5E454"/>
<keyword evidence="3" id="KW-0378">Hydrolase</keyword>